<keyword evidence="2" id="KW-0238">DNA-binding</keyword>
<dbReference type="SUPFAM" id="SSF46894">
    <property type="entry name" value="C-terminal effector domain of the bipartite response regulators"/>
    <property type="match status" value="1"/>
</dbReference>
<proteinExistence type="predicted"/>
<dbReference type="Pfam" id="PF25873">
    <property type="entry name" value="WHD_MalT"/>
    <property type="match status" value="1"/>
</dbReference>
<dbReference type="AlphaFoldDB" id="A0A6L9XWX8"/>
<evidence type="ECO:0000313" key="5">
    <source>
        <dbReference type="EMBL" id="NEN05940.1"/>
    </source>
</evidence>
<dbReference type="GO" id="GO:0016887">
    <property type="term" value="F:ATP hydrolysis activity"/>
    <property type="evidence" value="ECO:0007669"/>
    <property type="project" value="InterPro"/>
</dbReference>
<accession>A0A6L9XWX8</accession>
<dbReference type="Pfam" id="PF13401">
    <property type="entry name" value="AAA_22"/>
    <property type="match status" value="1"/>
</dbReference>
<dbReference type="PROSITE" id="PS50043">
    <property type="entry name" value="HTH_LUXR_2"/>
    <property type="match status" value="1"/>
</dbReference>
<dbReference type="InterPro" id="IPR049945">
    <property type="entry name" value="AAA_22"/>
</dbReference>
<feature type="domain" description="HTH luxR-type" evidence="4">
    <location>
        <begin position="771"/>
        <end position="836"/>
    </location>
</feature>
<dbReference type="SUPFAM" id="SSF52540">
    <property type="entry name" value="P-loop containing nucleoside triphosphate hydrolases"/>
    <property type="match status" value="1"/>
</dbReference>
<dbReference type="InterPro" id="IPR036388">
    <property type="entry name" value="WH-like_DNA-bd_sf"/>
</dbReference>
<dbReference type="SUPFAM" id="SSF48452">
    <property type="entry name" value="TPR-like"/>
    <property type="match status" value="1"/>
</dbReference>
<dbReference type="PANTHER" id="PTHR44688">
    <property type="entry name" value="DNA-BINDING TRANSCRIPTIONAL ACTIVATOR DEVR_DOSR"/>
    <property type="match status" value="1"/>
</dbReference>
<evidence type="ECO:0000259" key="4">
    <source>
        <dbReference type="PROSITE" id="PS50043"/>
    </source>
</evidence>
<keyword evidence="3" id="KW-0804">Transcription</keyword>
<dbReference type="CDD" id="cd06170">
    <property type="entry name" value="LuxR_C_like"/>
    <property type="match status" value="1"/>
</dbReference>
<name>A0A6L9XWX8_9MICO</name>
<dbReference type="Pfam" id="PF00196">
    <property type="entry name" value="GerE"/>
    <property type="match status" value="1"/>
</dbReference>
<dbReference type="PANTHER" id="PTHR44688:SF16">
    <property type="entry name" value="DNA-BINDING TRANSCRIPTIONAL ACTIVATOR DEVR_DOSR"/>
    <property type="match status" value="1"/>
</dbReference>
<dbReference type="PRINTS" id="PR00038">
    <property type="entry name" value="HTHLUXR"/>
</dbReference>
<evidence type="ECO:0000256" key="1">
    <source>
        <dbReference type="ARBA" id="ARBA00023015"/>
    </source>
</evidence>
<keyword evidence="6" id="KW-1185">Reference proteome</keyword>
<dbReference type="InterPro" id="IPR011990">
    <property type="entry name" value="TPR-like_helical_dom_sf"/>
</dbReference>
<evidence type="ECO:0000256" key="3">
    <source>
        <dbReference type="ARBA" id="ARBA00023163"/>
    </source>
</evidence>
<dbReference type="InterPro" id="IPR027417">
    <property type="entry name" value="P-loop_NTPase"/>
</dbReference>
<comment type="caution">
    <text evidence="5">The sequence shown here is derived from an EMBL/GenBank/DDBJ whole genome shotgun (WGS) entry which is preliminary data.</text>
</comment>
<dbReference type="GO" id="GO:0006355">
    <property type="term" value="P:regulation of DNA-templated transcription"/>
    <property type="evidence" value="ECO:0007669"/>
    <property type="project" value="InterPro"/>
</dbReference>
<dbReference type="Gene3D" id="1.25.40.10">
    <property type="entry name" value="Tetratricopeptide repeat domain"/>
    <property type="match status" value="1"/>
</dbReference>
<organism evidence="5 6">
    <name type="scientific">Leifsonia tongyongensis</name>
    <dbReference type="NCBI Taxonomy" id="1268043"/>
    <lineage>
        <taxon>Bacteria</taxon>
        <taxon>Bacillati</taxon>
        <taxon>Actinomycetota</taxon>
        <taxon>Actinomycetes</taxon>
        <taxon>Micrococcales</taxon>
        <taxon>Microbacteriaceae</taxon>
        <taxon>Leifsonia</taxon>
    </lineage>
</organism>
<evidence type="ECO:0000313" key="6">
    <source>
        <dbReference type="Proteomes" id="UP000474967"/>
    </source>
</evidence>
<reference evidence="5 6" key="1">
    <citation type="journal article" date="2014" name="J. Microbiol.">
        <title>Diaminobutyricibacter tongyongensis gen. nov., sp. nov. and Homoserinibacter gongjuensis gen. nov., sp. nov. belong to the family Microbacteriaceae.</title>
        <authorList>
            <person name="Kim S.J."/>
            <person name="Ahn J.H."/>
            <person name="Weon H.Y."/>
            <person name="Hamada M."/>
            <person name="Suzuki K."/>
            <person name="Kwon S.W."/>
        </authorList>
    </citation>
    <scope>NUCLEOTIDE SEQUENCE [LARGE SCALE GENOMIC DNA]</scope>
    <source>
        <strain evidence="5 6">NBRC 108724</strain>
    </source>
</reference>
<dbReference type="Gene3D" id="1.10.10.10">
    <property type="entry name" value="Winged helix-like DNA-binding domain superfamily/Winged helix DNA-binding domain"/>
    <property type="match status" value="1"/>
</dbReference>
<dbReference type="Gene3D" id="3.40.50.300">
    <property type="entry name" value="P-loop containing nucleotide triphosphate hydrolases"/>
    <property type="match status" value="1"/>
</dbReference>
<protein>
    <submittedName>
        <fullName evidence="5">AAA family ATPase</fullName>
    </submittedName>
</protein>
<dbReference type="InterPro" id="IPR059106">
    <property type="entry name" value="WHD_MalT"/>
</dbReference>
<dbReference type="GO" id="GO:0003677">
    <property type="term" value="F:DNA binding"/>
    <property type="evidence" value="ECO:0007669"/>
    <property type="project" value="UniProtKB-KW"/>
</dbReference>
<dbReference type="SMART" id="SM00421">
    <property type="entry name" value="HTH_LUXR"/>
    <property type="match status" value="1"/>
</dbReference>
<dbReference type="RefSeq" id="WP_163289358.1">
    <property type="nucleotide sequence ID" value="NZ_JAAGWY010000002.1"/>
</dbReference>
<gene>
    <name evidence="5" type="ORF">G3T36_08640</name>
</gene>
<dbReference type="EMBL" id="JAAGWY010000002">
    <property type="protein sequence ID" value="NEN05940.1"/>
    <property type="molecule type" value="Genomic_DNA"/>
</dbReference>
<evidence type="ECO:0000256" key="2">
    <source>
        <dbReference type="ARBA" id="ARBA00023125"/>
    </source>
</evidence>
<dbReference type="InterPro" id="IPR016032">
    <property type="entry name" value="Sig_transdc_resp-reg_C-effctor"/>
</dbReference>
<dbReference type="Proteomes" id="UP000474967">
    <property type="component" value="Unassembled WGS sequence"/>
</dbReference>
<dbReference type="InterPro" id="IPR000792">
    <property type="entry name" value="Tscrpt_reg_LuxR_C"/>
</dbReference>
<keyword evidence="1" id="KW-0805">Transcription regulation</keyword>
<sequence>MLDEVLSQPLALVVAPAGAGKTVLLEQWAETHPDRSFVWLDIVPADNDPAHFAAKLVATLSRVVPHFLDAAAPVSISGRRLGETFLEVLPARLRTLPETVIVLDDVHQLTNRSLLDDLERIVEFAPPNIHTVFSTRMDLPLGWSRHRLNGDLVELRSADLAFDFDDSAELLARLCGRPFDPEAVAALVTRTEGWVAGLQLAAMTMKGRDDPEEFIEHFGGTDRLVADYLTDEVLRAQPSRRRTSLLRASAFDEMSADLITEVTGEDGAQSWLESLERESMFLVPLDTRREWFRFHNLFRDLLRYHLRAEEPGAEPTLLAGAADWYLARGDVQRAVEYLLRAREWERALTLVRTRGAHVYERGELRTVIRWMTDLPDSVVHDRLDRLLLLGFLHGLEGQVVAAADPLRRVMNDPDATLSQQLVAHAIVACEAWWSPRPESSVDAAKRSLALLDANPGASTPDLLGLTHYESLRTMTLFSGGRAHFLCGDLAEARRWLELATRSEGADYAPWRISSLGSLALVEAWCGRLGRAEELATEARAIAEEANLVAHPSTADAYLASSLVAAERSEPEHAERMLAEGVARAAATRRTQLMWIAHLVSAMLGQTDSAAELAVVPEGPPPPVVRDRLTALRQRERRLSGRDSLPWAAEPESSDAPATRFEQTAYALAHLQPQRARALLGTEAEPRDDEPLVTVERLLLRAWLADVEGRPPAAERRLGKALALAEEHALVDVFLRAGPHVVAQLAQLPGQRSAFVEHVLERAATTLAPAASSILSEPLTERELEILACLPSRSTNGELADRFYVSVNTIKTHMVHIYRKLDVPNRSAAIVRAQELGLLR</sequence>